<dbReference type="OMA" id="HEHRSMH"/>
<feature type="compositionally biased region" description="Polar residues" evidence="1">
    <location>
        <begin position="118"/>
        <end position="131"/>
    </location>
</feature>
<name>A0A0E0PKB6_ORYRU</name>
<organism evidence="2 3">
    <name type="scientific">Oryza rufipogon</name>
    <name type="common">Brownbeard rice</name>
    <name type="synonym">Asian wild rice</name>
    <dbReference type="NCBI Taxonomy" id="4529"/>
    <lineage>
        <taxon>Eukaryota</taxon>
        <taxon>Viridiplantae</taxon>
        <taxon>Streptophyta</taxon>
        <taxon>Embryophyta</taxon>
        <taxon>Tracheophyta</taxon>
        <taxon>Spermatophyta</taxon>
        <taxon>Magnoliopsida</taxon>
        <taxon>Liliopsida</taxon>
        <taxon>Poales</taxon>
        <taxon>Poaceae</taxon>
        <taxon>BOP clade</taxon>
        <taxon>Oryzoideae</taxon>
        <taxon>Oryzeae</taxon>
        <taxon>Oryzinae</taxon>
        <taxon>Oryza</taxon>
    </lineage>
</organism>
<evidence type="ECO:0000313" key="2">
    <source>
        <dbReference type="EnsemblPlants" id="ORUFI05G11460.1"/>
    </source>
</evidence>
<evidence type="ECO:0000256" key="1">
    <source>
        <dbReference type="SAM" id="MobiDB-lite"/>
    </source>
</evidence>
<sequence length="182" mass="20640">MPFFHVPGFCFLLLPRLDPSSSFPRSSALAVAHRPPTMEAAGLEEEEEEAMPWWCCRSRRRRRPSNPRESTSSAAESMIRRTYRWWQLEPTGGVSSTAISRDDLGRGLAQQHEHRSMHTNSQSTTNATLPNDITDWEGEGEMRKRLKCGPILVLDPDQVHEGSMWHMPTLSHGADQGLVFDQ</sequence>
<dbReference type="Proteomes" id="UP000008022">
    <property type="component" value="Unassembled WGS sequence"/>
</dbReference>
<evidence type="ECO:0000313" key="3">
    <source>
        <dbReference type="Proteomes" id="UP000008022"/>
    </source>
</evidence>
<dbReference type="EnsemblPlants" id="ORUFI05G11460.1">
    <property type="protein sequence ID" value="ORUFI05G11460.1"/>
    <property type="gene ID" value="ORUFI05G11460"/>
</dbReference>
<protein>
    <submittedName>
        <fullName evidence="2">Uncharacterized protein</fullName>
    </submittedName>
</protein>
<reference evidence="3" key="1">
    <citation type="submission" date="2013-06" db="EMBL/GenBank/DDBJ databases">
        <authorList>
            <person name="Zhao Q."/>
        </authorList>
    </citation>
    <scope>NUCLEOTIDE SEQUENCE</scope>
    <source>
        <strain evidence="3">cv. W1943</strain>
    </source>
</reference>
<proteinExistence type="predicted"/>
<dbReference type="HOGENOM" id="CLU_1484332_0_0_1"/>
<feature type="region of interest" description="Disordered" evidence="1">
    <location>
        <begin position="110"/>
        <end position="131"/>
    </location>
</feature>
<dbReference type="AlphaFoldDB" id="A0A0E0PKB6"/>
<dbReference type="Gramene" id="ORUFI05G11460.1">
    <property type="protein sequence ID" value="ORUFI05G11460.1"/>
    <property type="gene ID" value="ORUFI05G11460"/>
</dbReference>
<reference evidence="2" key="2">
    <citation type="submission" date="2015-06" db="UniProtKB">
        <authorList>
            <consortium name="EnsemblPlants"/>
        </authorList>
    </citation>
    <scope>IDENTIFICATION</scope>
</reference>
<keyword evidence="3" id="KW-1185">Reference proteome</keyword>
<accession>A0A0E0PKB6</accession>